<keyword evidence="1" id="KW-0547">Nucleotide-binding</keyword>
<gene>
    <name evidence="8" type="ORF">DBT_0008</name>
</gene>
<evidence type="ECO:0000313" key="9">
    <source>
        <dbReference type="Proteomes" id="UP000093080"/>
    </source>
</evidence>
<dbReference type="FunFam" id="3.40.50.300:FF:000006">
    <property type="entry name" value="DNA-binding transcriptional regulator NtrC"/>
    <property type="match status" value="1"/>
</dbReference>
<dbReference type="PROSITE" id="PS00675">
    <property type="entry name" value="SIGMA54_INTERACT_1"/>
    <property type="match status" value="1"/>
</dbReference>
<dbReference type="InterPro" id="IPR058031">
    <property type="entry name" value="AAA_lid_NorR"/>
</dbReference>
<evidence type="ECO:0000313" key="8">
    <source>
        <dbReference type="EMBL" id="OCC16191.1"/>
    </source>
</evidence>
<dbReference type="EMBL" id="MAGO01000001">
    <property type="protein sequence ID" value="OCC16191.1"/>
    <property type="molecule type" value="Genomic_DNA"/>
</dbReference>
<sequence length="336" mass="37857">MIGKSPQIKQLLQLIEKVARSDSTVLITGESGTGKELVARKIHQLSPRKDKAFVPINCGAIPKELLESELFGYEKGAFTGANRTKPGRFEIANGGTVFLDEIGDMSPDLQVKVLRVLQERCFERVGGIKEINIDIRVVAATNRDLEQAVKEGSFREDLYYRLNVIPIRVPPLRDRKEDIPLLCQHFIEHFSKRNGRACLRLDNRALRALMAYNWPGNIRELENTMERLVVLTDGDIICPNDLPVRILEALPETLDDEEFNEGKEVDSQTHDATDVRGLKFYLPEEGISLPQLVKDLEISMIKQALERTGGVKSKASKLLGLKRTTLIEKMKKLGMV</sequence>
<reference evidence="8 9" key="1">
    <citation type="submission" date="2016-06" db="EMBL/GenBank/DDBJ databases">
        <title>Respiratory ammonification of nitrate coupled to the oxidation of elemental sulfur in deep-sea autotrophic thermophilic bacteria.</title>
        <authorList>
            <person name="Slobodkina G.B."/>
            <person name="Mardanov A.V."/>
            <person name="Ravin N.V."/>
            <person name="Frolova A.A."/>
            <person name="Viryasiv M.B."/>
            <person name="Chernyh N.A."/>
            <person name="Bonch-Osmolovskaya E.A."/>
            <person name="Slobodkin A.I."/>
        </authorList>
    </citation>
    <scope>NUCLEOTIDE SEQUENCE [LARGE SCALE GENOMIC DNA]</scope>
    <source>
        <strain evidence="8 9">S69</strain>
    </source>
</reference>
<dbReference type="GO" id="GO:0006355">
    <property type="term" value="P:regulation of DNA-templated transcription"/>
    <property type="evidence" value="ECO:0007669"/>
    <property type="project" value="InterPro"/>
</dbReference>
<dbReference type="Gene3D" id="1.10.10.60">
    <property type="entry name" value="Homeodomain-like"/>
    <property type="match status" value="1"/>
</dbReference>
<dbReference type="GO" id="GO:0043565">
    <property type="term" value="F:sequence-specific DNA binding"/>
    <property type="evidence" value="ECO:0007669"/>
    <property type="project" value="InterPro"/>
</dbReference>
<name>A0A1B9F8U8_9BACT</name>
<evidence type="ECO:0000256" key="3">
    <source>
        <dbReference type="ARBA" id="ARBA00023015"/>
    </source>
</evidence>
<dbReference type="InterPro" id="IPR025662">
    <property type="entry name" value="Sigma_54_int_dom_ATP-bd_1"/>
</dbReference>
<accession>A0A1B9F8U8</accession>
<protein>
    <submittedName>
        <fullName evidence="8">Transcriptional regulator, Fis family</fullName>
    </submittedName>
</protein>
<evidence type="ECO:0000259" key="7">
    <source>
        <dbReference type="PROSITE" id="PS50045"/>
    </source>
</evidence>
<dbReference type="STRING" id="1156395.DBT_0008"/>
<dbReference type="InterPro" id="IPR002078">
    <property type="entry name" value="Sigma_54_int"/>
</dbReference>
<keyword evidence="6" id="KW-0804">Transcription</keyword>
<dbReference type="PROSITE" id="PS00688">
    <property type="entry name" value="SIGMA54_INTERACT_3"/>
    <property type="match status" value="1"/>
</dbReference>
<dbReference type="PANTHER" id="PTHR32071">
    <property type="entry name" value="TRANSCRIPTIONAL REGULATORY PROTEIN"/>
    <property type="match status" value="1"/>
</dbReference>
<dbReference type="Pfam" id="PF25601">
    <property type="entry name" value="AAA_lid_14"/>
    <property type="match status" value="1"/>
</dbReference>
<dbReference type="CDD" id="cd00009">
    <property type="entry name" value="AAA"/>
    <property type="match status" value="1"/>
</dbReference>
<dbReference type="SUPFAM" id="SSF46689">
    <property type="entry name" value="Homeodomain-like"/>
    <property type="match status" value="1"/>
</dbReference>
<dbReference type="Gene3D" id="3.40.50.300">
    <property type="entry name" value="P-loop containing nucleotide triphosphate hydrolases"/>
    <property type="match status" value="1"/>
</dbReference>
<evidence type="ECO:0000256" key="2">
    <source>
        <dbReference type="ARBA" id="ARBA00022840"/>
    </source>
</evidence>
<keyword evidence="2" id="KW-0067">ATP-binding</keyword>
<keyword evidence="4" id="KW-0238">DNA-binding</keyword>
<dbReference type="Proteomes" id="UP000093080">
    <property type="component" value="Unassembled WGS sequence"/>
</dbReference>
<keyword evidence="5" id="KW-0010">Activator</keyword>
<dbReference type="SMART" id="SM00382">
    <property type="entry name" value="AAA"/>
    <property type="match status" value="1"/>
</dbReference>
<dbReference type="InterPro" id="IPR002197">
    <property type="entry name" value="HTH_Fis"/>
</dbReference>
<proteinExistence type="predicted"/>
<feature type="domain" description="Sigma-54 factor interaction" evidence="7">
    <location>
        <begin position="1"/>
        <end position="230"/>
    </location>
</feature>
<keyword evidence="3" id="KW-0805">Transcription regulation</keyword>
<dbReference type="RefSeq" id="WP_067615199.1">
    <property type="nucleotide sequence ID" value="NZ_MAGO01000001.1"/>
</dbReference>
<dbReference type="Gene3D" id="1.10.8.60">
    <property type="match status" value="1"/>
</dbReference>
<dbReference type="GO" id="GO:0005524">
    <property type="term" value="F:ATP binding"/>
    <property type="evidence" value="ECO:0007669"/>
    <property type="project" value="UniProtKB-KW"/>
</dbReference>
<evidence type="ECO:0000256" key="4">
    <source>
        <dbReference type="ARBA" id="ARBA00023125"/>
    </source>
</evidence>
<comment type="caution">
    <text evidence="8">The sequence shown here is derived from an EMBL/GenBank/DDBJ whole genome shotgun (WGS) entry which is preliminary data.</text>
</comment>
<evidence type="ECO:0000256" key="1">
    <source>
        <dbReference type="ARBA" id="ARBA00022741"/>
    </source>
</evidence>
<dbReference type="PRINTS" id="PR01590">
    <property type="entry name" value="HTHFIS"/>
</dbReference>
<dbReference type="Pfam" id="PF02954">
    <property type="entry name" value="HTH_8"/>
    <property type="match status" value="1"/>
</dbReference>
<dbReference type="AlphaFoldDB" id="A0A1B9F8U8"/>
<evidence type="ECO:0000256" key="5">
    <source>
        <dbReference type="ARBA" id="ARBA00023159"/>
    </source>
</evidence>
<dbReference type="PROSITE" id="PS50045">
    <property type="entry name" value="SIGMA54_INTERACT_4"/>
    <property type="match status" value="1"/>
</dbReference>
<dbReference type="FunFam" id="1.10.8.60:FF:000014">
    <property type="entry name" value="DNA-binding transcriptional regulator NtrC"/>
    <property type="match status" value="1"/>
</dbReference>
<organism evidence="8 9">
    <name type="scientific">Dissulfuribacter thermophilus</name>
    <dbReference type="NCBI Taxonomy" id="1156395"/>
    <lineage>
        <taxon>Bacteria</taxon>
        <taxon>Pseudomonadati</taxon>
        <taxon>Thermodesulfobacteriota</taxon>
        <taxon>Dissulfuribacteria</taxon>
        <taxon>Dissulfuribacterales</taxon>
        <taxon>Dissulfuribacteraceae</taxon>
        <taxon>Dissulfuribacter</taxon>
    </lineage>
</organism>
<dbReference type="Pfam" id="PF00158">
    <property type="entry name" value="Sigma54_activat"/>
    <property type="match status" value="1"/>
</dbReference>
<dbReference type="SUPFAM" id="SSF52540">
    <property type="entry name" value="P-loop containing nucleoside triphosphate hydrolases"/>
    <property type="match status" value="1"/>
</dbReference>
<dbReference type="PANTHER" id="PTHR32071:SF117">
    <property type="entry name" value="PTS-DEPENDENT DIHYDROXYACETONE KINASE OPERON REGULATORY PROTEIN-RELATED"/>
    <property type="match status" value="1"/>
</dbReference>
<dbReference type="InterPro" id="IPR009057">
    <property type="entry name" value="Homeodomain-like_sf"/>
</dbReference>
<dbReference type="InterPro" id="IPR025943">
    <property type="entry name" value="Sigma_54_int_dom_ATP-bd_2"/>
</dbReference>
<dbReference type="InterPro" id="IPR003593">
    <property type="entry name" value="AAA+_ATPase"/>
</dbReference>
<dbReference type="PROSITE" id="PS00676">
    <property type="entry name" value="SIGMA54_INTERACT_2"/>
    <property type="match status" value="1"/>
</dbReference>
<dbReference type="InterPro" id="IPR025944">
    <property type="entry name" value="Sigma_54_int_dom_CS"/>
</dbReference>
<evidence type="ECO:0000256" key="6">
    <source>
        <dbReference type="ARBA" id="ARBA00023163"/>
    </source>
</evidence>
<dbReference type="InterPro" id="IPR027417">
    <property type="entry name" value="P-loop_NTPase"/>
</dbReference>
<keyword evidence="9" id="KW-1185">Reference proteome</keyword>
<dbReference type="OrthoDB" id="9763792at2"/>